<dbReference type="PANTHER" id="PTHR13510">
    <property type="entry name" value="FYVE-FINGER-CONTAINING RAB5 EFFECTOR PROTEIN RABENOSYN-5-RELATED"/>
    <property type="match status" value="1"/>
</dbReference>
<comment type="caution">
    <text evidence="1">The sequence shown here is derived from an EMBL/GenBank/DDBJ whole genome shotgun (WGS) entry which is preliminary data.</text>
</comment>
<dbReference type="AlphaFoldDB" id="A0A8J5IFR2"/>
<evidence type="ECO:0000313" key="1">
    <source>
        <dbReference type="EMBL" id="KAG6949518.1"/>
    </source>
</evidence>
<protein>
    <recommendedName>
        <fullName evidence="3">FYVE-type domain-containing protein</fullName>
    </recommendedName>
</protein>
<reference evidence="1" key="1">
    <citation type="submission" date="2021-01" db="EMBL/GenBank/DDBJ databases">
        <title>Phytophthora aleatoria, a newly-described species from Pinus radiata is distinct from Phytophthora cactorum isolates based on comparative genomics.</title>
        <authorList>
            <person name="Mcdougal R."/>
            <person name="Panda P."/>
            <person name="Williams N."/>
            <person name="Studholme D.J."/>
        </authorList>
    </citation>
    <scope>NUCLEOTIDE SEQUENCE</scope>
    <source>
        <strain evidence="1">NZFS 4037</strain>
    </source>
</reference>
<organism evidence="1 2">
    <name type="scientific">Phytophthora aleatoria</name>
    <dbReference type="NCBI Taxonomy" id="2496075"/>
    <lineage>
        <taxon>Eukaryota</taxon>
        <taxon>Sar</taxon>
        <taxon>Stramenopiles</taxon>
        <taxon>Oomycota</taxon>
        <taxon>Peronosporomycetes</taxon>
        <taxon>Peronosporales</taxon>
        <taxon>Peronosporaceae</taxon>
        <taxon>Phytophthora</taxon>
    </lineage>
</organism>
<dbReference type="CDD" id="cd00065">
    <property type="entry name" value="FYVE_like_SF"/>
    <property type="match status" value="1"/>
</dbReference>
<evidence type="ECO:0000313" key="2">
    <source>
        <dbReference type="Proteomes" id="UP000709295"/>
    </source>
</evidence>
<dbReference type="EMBL" id="JAENGY010001411">
    <property type="protein sequence ID" value="KAG6949518.1"/>
    <property type="molecule type" value="Genomic_DNA"/>
</dbReference>
<dbReference type="Proteomes" id="UP000709295">
    <property type="component" value="Unassembled WGS sequence"/>
</dbReference>
<evidence type="ECO:0008006" key="3">
    <source>
        <dbReference type="Google" id="ProtNLM"/>
    </source>
</evidence>
<keyword evidence="2" id="KW-1185">Reference proteome</keyword>
<name>A0A8J5IFR2_9STRA</name>
<proteinExistence type="predicted"/>
<dbReference type="InterPro" id="IPR052727">
    <property type="entry name" value="Rab4/Rab5_effector"/>
</dbReference>
<accession>A0A8J5IFR2</accession>
<sequence length="373" mass="41941">MPAPTFMEQLPELEVTKADSEGLLELEAVLVANNLEQYAQLLYRSKTRDRIVAKVGPCSKWHEMRKVGDFRIYEERATSKSNTPSIPSVLMLGTVVGDLDDIMYGAVAATDADVKIKDQVLQDGTEQSKVLRCLVKPTERDPFRQVSVKWQLYSTRDYVCLDTTGFARSSTGERVGYSLSHSIAFDEQLPQFDQHIIDRGNRSVCVMYRQRTPNTVECYAQGFFDFETTNDPIANRVALQVITNQWLSHARITKLAQMKKIVWRLKQQVAYGEPIAKASKPLTMCTACRVCNKSFGVLGGAKACSICLNSICSRCCGKKLVYIADPTTREVIESKRLFCARCIQETLLTAAMNVAKMEIQREADYRPSWTQGG</sequence>
<dbReference type="PANTHER" id="PTHR13510:SF44">
    <property type="entry name" value="RABENOSYN-5"/>
    <property type="match status" value="1"/>
</dbReference>
<gene>
    <name evidence="1" type="ORF">JG688_00014578</name>
</gene>